<comment type="caution">
    <text evidence="4">The sequence shown here is derived from an EMBL/GenBank/DDBJ whole genome shotgun (WGS) entry which is preliminary data.</text>
</comment>
<dbReference type="SMART" id="SM00382">
    <property type="entry name" value="AAA"/>
    <property type="match status" value="1"/>
</dbReference>
<dbReference type="GO" id="GO:0005524">
    <property type="term" value="F:ATP binding"/>
    <property type="evidence" value="ECO:0007669"/>
    <property type="project" value="UniProtKB-KW"/>
</dbReference>
<evidence type="ECO:0000259" key="3">
    <source>
        <dbReference type="PROSITE" id="PS50893"/>
    </source>
</evidence>
<dbReference type="PROSITE" id="PS00211">
    <property type="entry name" value="ABC_TRANSPORTER_1"/>
    <property type="match status" value="1"/>
</dbReference>
<keyword evidence="1" id="KW-0547">Nucleotide-binding</keyword>
<dbReference type="InterPro" id="IPR027417">
    <property type="entry name" value="P-loop_NTPase"/>
</dbReference>
<keyword evidence="2 4" id="KW-0067">ATP-binding</keyword>
<feature type="domain" description="ABC transporter" evidence="3">
    <location>
        <begin position="4"/>
        <end position="249"/>
    </location>
</feature>
<dbReference type="PANTHER" id="PTHR24220">
    <property type="entry name" value="IMPORT ATP-BINDING PROTEIN"/>
    <property type="match status" value="1"/>
</dbReference>
<sequence>MLKLESIDVVVAKGTKLEREVLSNLNLEVKKGEFSVIIGGNGAGKSTLFNVISGFMKPAKGRILIDDVDVTNASQQKRAKDVSIVMQDPRVGTMERMTILENMAFAAKRGKFRGLQFFNGKAQREFFQDRLSLLNMGLEDRLSDSVMNLSGGQRQALSLIMAILADSKILLLDEITAALDPKIAETVMYLANKIVEDSDLTCLMITHNMHHAIEYGDRTMLLKNGQFLKTFTRQEKQNISAPALAGMFEADFADV</sequence>
<dbReference type="GO" id="GO:0022857">
    <property type="term" value="F:transmembrane transporter activity"/>
    <property type="evidence" value="ECO:0007669"/>
    <property type="project" value="TreeGrafter"/>
</dbReference>
<dbReference type="InterPro" id="IPR003593">
    <property type="entry name" value="AAA+_ATPase"/>
</dbReference>
<accession>A0AB35BYL7</accession>
<evidence type="ECO:0000256" key="1">
    <source>
        <dbReference type="ARBA" id="ARBA00022741"/>
    </source>
</evidence>
<organism evidence="4 5">
    <name type="scientific">Wohlfahrtiimonas chitiniclastica</name>
    <dbReference type="NCBI Taxonomy" id="400946"/>
    <lineage>
        <taxon>Bacteria</taxon>
        <taxon>Pseudomonadati</taxon>
        <taxon>Pseudomonadota</taxon>
        <taxon>Gammaproteobacteria</taxon>
        <taxon>Cardiobacteriales</taxon>
        <taxon>Ignatzschineriaceae</taxon>
        <taxon>Wohlfahrtiimonas</taxon>
    </lineage>
</organism>
<evidence type="ECO:0000256" key="2">
    <source>
        <dbReference type="ARBA" id="ARBA00022840"/>
    </source>
</evidence>
<dbReference type="Pfam" id="PF00005">
    <property type="entry name" value="ABC_tran"/>
    <property type="match status" value="1"/>
</dbReference>
<dbReference type="GO" id="GO:0016887">
    <property type="term" value="F:ATP hydrolysis activity"/>
    <property type="evidence" value="ECO:0007669"/>
    <property type="project" value="InterPro"/>
</dbReference>
<dbReference type="Proteomes" id="UP000680020">
    <property type="component" value="Unassembled WGS sequence"/>
</dbReference>
<dbReference type="PROSITE" id="PS50893">
    <property type="entry name" value="ABC_TRANSPORTER_2"/>
    <property type="match status" value="1"/>
</dbReference>
<evidence type="ECO:0000313" key="5">
    <source>
        <dbReference type="Proteomes" id="UP000680020"/>
    </source>
</evidence>
<dbReference type="InterPro" id="IPR003439">
    <property type="entry name" value="ABC_transporter-like_ATP-bd"/>
</dbReference>
<dbReference type="InterPro" id="IPR015854">
    <property type="entry name" value="ABC_transpr_LolD-like"/>
</dbReference>
<dbReference type="AlphaFoldDB" id="A0AB35BYL7"/>
<evidence type="ECO:0000313" key="4">
    <source>
        <dbReference type="EMBL" id="MBS7824596.1"/>
    </source>
</evidence>
<dbReference type="SUPFAM" id="SSF52540">
    <property type="entry name" value="P-loop containing nucleoside triphosphate hydrolases"/>
    <property type="match status" value="1"/>
</dbReference>
<dbReference type="Gene3D" id="3.40.50.300">
    <property type="entry name" value="P-loop containing nucleotide triphosphate hydrolases"/>
    <property type="match status" value="1"/>
</dbReference>
<dbReference type="EMBL" id="JAGIBU010000003">
    <property type="protein sequence ID" value="MBS7824596.1"/>
    <property type="molecule type" value="Genomic_DNA"/>
</dbReference>
<dbReference type="GeneID" id="58264043"/>
<protein>
    <submittedName>
        <fullName evidence="4">ATP-binding cassette domain-containing protein</fullName>
    </submittedName>
</protein>
<name>A0AB35BYL7_9GAMM</name>
<dbReference type="PANTHER" id="PTHR24220:SF692">
    <property type="entry name" value="ABC TRANSPORTER DOMAIN-CONTAINING PROTEIN"/>
    <property type="match status" value="1"/>
</dbReference>
<reference evidence="4" key="1">
    <citation type="submission" date="2021-03" db="EMBL/GenBank/DDBJ databases">
        <title>Identification and antibiotic profiling of Wohlfahrtiimonas chitiniclastica, an underestimated human pathogen.</title>
        <authorList>
            <person name="Kopf A."/>
            <person name="Bunk B."/>
            <person name="Coldewey S."/>
            <person name="Gunzer F."/>
            <person name="Riedel T."/>
            <person name="Schroettner P."/>
        </authorList>
    </citation>
    <scope>NUCLEOTIDE SEQUENCE</scope>
    <source>
        <strain evidence="4">DSM 100917</strain>
    </source>
</reference>
<dbReference type="RefSeq" id="WP_094491615.1">
    <property type="nucleotide sequence ID" value="NZ_JAGIBS010000003.1"/>
</dbReference>
<dbReference type="GO" id="GO:0005886">
    <property type="term" value="C:plasma membrane"/>
    <property type="evidence" value="ECO:0007669"/>
    <property type="project" value="TreeGrafter"/>
</dbReference>
<dbReference type="InterPro" id="IPR017871">
    <property type="entry name" value="ABC_transporter-like_CS"/>
</dbReference>
<proteinExistence type="predicted"/>
<gene>
    <name evidence="4" type="ORF">J7561_05185</name>
</gene>